<gene>
    <name evidence="2" type="ORF">P8X34_11875</name>
</gene>
<dbReference type="Proteomes" id="UP001571980">
    <property type="component" value="Unassembled WGS sequence"/>
</dbReference>
<keyword evidence="3" id="KW-1185">Reference proteome</keyword>
<evidence type="ECO:0000313" key="3">
    <source>
        <dbReference type="Proteomes" id="UP001571980"/>
    </source>
</evidence>
<organism evidence="2 3">
    <name type="scientific">Pyrococcus kukulkanii</name>
    <dbReference type="NCBI Taxonomy" id="1609559"/>
    <lineage>
        <taxon>Archaea</taxon>
        <taxon>Methanobacteriati</taxon>
        <taxon>Methanobacteriota</taxon>
        <taxon>Thermococci</taxon>
        <taxon>Thermococcales</taxon>
        <taxon>Thermococcaceae</taxon>
        <taxon>Pyrococcus</taxon>
    </lineage>
</organism>
<dbReference type="EMBL" id="JARRIG010000009">
    <property type="protein sequence ID" value="MFA4805425.1"/>
    <property type="molecule type" value="Genomic_DNA"/>
</dbReference>
<keyword evidence="1" id="KW-0472">Membrane</keyword>
<reference evidence="2 3" key="1">
    <citation type="submission" date="2023-03" db="EMBL/GenBank/DDBJ databases">
        <title>Speciation in Pyrococcus: adaptation to high temperature as a mechanism.</title>
        <authorList>
            <person name="Gu J."/>
        </authorList>
    </citation>
    <scope>NUCLEOTIDE SEQUENCE [LARGE SCALE GENOMIC DNA]</scope>
    <source>
        <strain evidence="2 3">LMOA34</strain>
    </source>
</reference>
<sequence length="275" mass="30415">MGWRSNKKGLAIVGLFLFLMGVVVPAAFGLLTEKAMELGVGDLLDKSTNWDSTNIANSTYFENEKAYFVDADTATIYALDIVHDDASDLDLVMATKDTALSSTTGTNDKVDYYAYFNETALENVDKIVLVTKIEDVASLDATNAHFVVRLYADTGSLVAEYKYNATDAVNNTLIAEINIDAIKRLKLQQGANPFLYVSLAADDNATELDNIVIGYRVELYDVKKVNATAASNIMLAVSGVLGWLGALAATPYWNPYANREHRDVRRVYKKLRRRR</sequence>
<keyword evidence="1" id="KW-1133">Transmembrane helix</keyword>
<accession>A0ABV4T6R7</accession>
<evidence type="ECO:0000256" key="1">
    <source>
        <dbReference type="SAM" id="Phobius"/>
    </source>
</evidence>
<name>A0ABV4T6R7_9EURY</name>
<feature type="transmembrane region" description="Helical" evidence="1">
    <location>
        <begin position="233"/>
        <end position="253"/>
    </location>
</feature>
<comment type="caution">
    <text evidence="2">The sequence shown here is derived from an EMBL/GenBank/DDBJ whole genome shotgun (WGS) entry which is preliminary data.</text>
</comment>
<keyword evidence="1" id="KW-0812">Transmembrane</keyword>
<dbReference type="RefSeq" id="WP_372825019.1">
    <property type="nucleotide sequence ID" value="NZ_JARRIF010000002.1"/>
</dbReference>
<protein>
    <submittedName>
        <fullName evidence="2">Uncharacterized protein</fullName>
    </submittedName>
</protein>
<evidence type="ECO:0000313" key="2">
    <source>
        <dbReference type="EMBL" id="MFA4805425.1"/>
    </source>
</evidence>
<proteinExistence type="predicted"/>